<feature type="domain" description="ZipA C-terminal FtsZ-binding" evidence="11">
    <location>
        <begin position="211"/>
        <end position="337"/>
    </location>
</feature>
<evidence type="ECO:0000256" key="8">
    <source>
        <dbReference type="RuleBase" id="RU003612"/>
    </source>
</evidence>
<evidence type="ECO:0000256" key="4">
    <source>
        <dbReference type="ARBA" id="ARBA00022692"/>
    </source>
</evidence>
<evidence type="ECO:0000256" key="3">
    <source>
        <dbReference type="ARBA" id="ARBA00022618"/>
    </source>
</evidence>
<protein>
    <recommendedName>
        <fullName evidence="8">Cell division protein ZipA</fullName>
    </recommendedName>
</protein>
<dbReference type="PANTHER" id="PTHR38685:SF1">
    <property type="entry name" value="CELL DIVISION PROTEIN ZIPA"/>
    <property type="match status" value="1"/>
</dbReference>
<dbReference type="PANTHER" id="PTHR38685">
    <property type="entry name" value="CELL DIVISION PROTEIN ZIPA"/>
    <property type="match status" value="1"/>
</dbReference>
<comment type="function">
    <text evidence="8">Essential cell division protein that stabilizes the FtsZ protofilaments by cross-linking them and that serves as a cytoplasmic membrane anchor for the Z ring. Also required for the recruitment to the septal ring of downstream cell division proteins.</text>
</comment>
<keyword evidence="1 9" id="KW-1003">Cell membrane</keyword>
<evidence type="ECO:0000256" key="6">
    <source>
        <dbReference type="ARBA" id="ARBA00023136"/>
    </source>
</evidence>
<dbReference type="Proteomes" id="UP000198651">
    <property type="component" value="Chromosome I"/>
</dbReference>
<name>A0A0S4M3K8_9BURK</name>
<keyword evidence="3 8" id="KW-0132">Cell division</keyword>
<evidence type="ECO:0000256" key="1">
    <source>
        <dbReference type="ARBA" id="ARBA00022475"/>
    </source>
</evidence>
<comment type="subcellular location">
    <subcellularLocation>
        <location evidence="9">Cell inner membrane</location>
        <topology evidence="9">Single-pass type I membrane protein</topology>
    </subcellularLocation>
</comment>
<evidence type="ECO:0000256" key="7">
    <source>
        <dbReference type="ARBA" id="ARBA00023306"/>
    </source>
</evidence>
<evidence type="ECO:0000313" key="12">
    <source>
        <dbReference type="EMBL" id="CUT17583.1"/>
    </source>
</evidence>
<dbReference type="STRING" id="1561003.Ark11_0750"/>
<evidence type="ECO:0000256" key="9">
    <source>
        <dbReference type="RuleBase" id="RU003613"/>
    </source>
</evidence>
<evidence type="ECO:0000256" key="10">
    <source>
        <dbReference type="SAM" id="Phobius"/>
    </source>
</evidence>
<reference evidence="13" key="1">
    <citation type="submission" date="2015-11" db="EMBL/GenBank/DDBJ databases">
        <authorList>
            <person name="Seth-Smith H.M.B."/>
        </authorList>
    </citation>
    <scope>NUCLEOTIDE SEQUENCE [LARGE SCALE GENOMIC DNA]</scope>
    <source>
        <strain evidence="13">2013Ark11</strain>
    </source>
</reference>
<dbReference type="SUPFAM" id="SSF64383">
    <property type="entry name" value="Cell-division protein ZipA, C-terminal domain"/>
    <property type="match status" value="1"/>
</dbReference>
<dbReference type="GO" id="GO:0000917">
    <property type="term" value="P:division septum assembly"/>
    <property type="evidence" value="ECO:0007669"/>
    <property type="project" value="TreeGrafter"/>
</dbReference>
<evidence type="ECO:0000259" key="11">
    <source>
        <dbReference type="SMART" id="SM00771"/>
    </source>
</evidence>
<keyword evidence="7 8" id="KW-0131">Cell cycle</keyword>
<dbReference type="InterPro" id="IPR011919">
    <property type="entry name" value="Cell_div_ZipA"/>
</dbReference>
<evidence type="ECO:0000313" key="13">
    <source>
        <dbReference type="Proteomes" id="UP000198651"/>
    </source>
</evidence>
<dbReference type="AlphaFoldDB" id="A0A0S4M3K8"/>
<keyword evidence="4 9" id="KW-0812">Transmembrane</keyword>
<sequence>MVHWYTVLWMLPIFLFIPGTIYMIKRKQHKSMDLRSVSENNSVPVTEESSAVVGNAEMEINSDSDVPVLCADTDMGGLETLQESLLDNGIYPNCLSDQVDDILILNFPNPVTHQDFADFRSKMVSIPQFRSFYWNNLSGIWQPCRVSFETKKMVFSLQLCDRQSRIPGEVVRYVHDKSEEFAKLYNASASIDDADVVLSRVNKLTKLISEVDAVIAINIIPKRTNFLGTKLRSLAEASACYYNSDWGYFHRVSTNGIEQFKLTTLDGSPFDLDMMRRLSFCGVSLSLYLPHVVDPADSFNQMLIVARRLVKSLDGQMVDDEQRPLQEHHFNVIRKMIDGLVSDMESFSLTPGKQASLRVFSESLVMDPA</sequence>
<dbReference type="GO" id="GO:0032153">
    <property type="term" value="C:cell division site"/>
    <property type="evidence" value="ECO:0007669"/>
    <property type="project" value="TreeGrafter"/>
</dbReference>
<evidence type="ECO:0000256" key="2">
    <source>
        <dbReference type="ARBA" id="ARBA00022519"/>
    </source>
</evidence>
<dbReference type="InterPro" id="IPR007449">
    <property type="entry name" value="ZipA_FtsZ-bd_C"/>
</dbReference>
<accession>A0A0S4M3K8</accession>
<keyword evidence="2 9" id="KW-0997">Cell inner membrane</keyword>
<dbReference type="SMART" id="SM00771">
    <property type="entry name" value="ZipA_C"/>
    <property type="match status" value="1"/>
</dbReference>
<keyword evidence="13" id="KW-1185">Reference proteome</keyword>
<proteinExistence type="inferred from homology"/>
<evidence type="ECO:0000256" key="5">
    <source>
        <dbReference type="ARBA" id="ARBA00022989"/>
    </source>
</evidence>
<gene>
    <name evidence="12" type="ORF">Ark11_0750</name>
</gene>
<dbReference type="InterPro" id="IPR036765">
    <property type="entry name" value="ZipA_FtsZ-bd_C_sf"/>
</dbReference>
<keyword evidence="6 9" id="KW-0472">Membrane</keyword>
<comment type="similarity">
    <text evidence="8">Belongs to the ZipA family.</text>
</comment>
<dbReference type="EMBL" id="LN906597">
    <property type="protein sequence ID" value="CUT17583.1"/>
    <property type="molecule type" value="Genomic_DNA"/>
</dbReference>
<dbReference type="Pfam" id="PF04354">
    <property type="entry name" value="ZipA_C"/>
    <property type="match status" value="1"/>
</dbReference>
<feature type="transmembrane region" description="Helical" evidence="10">
    <location>
        <begin position="6"/>
        <end position="24"/>
    </location>
</feature>
<dbReference type="Gene3D" id="3.30.1400.10">
    <property type="entry name" value="ZipA, C-terminal FtsZ-binding domain"/>
    <property type="match status" value="1"/>
</dbReference>
<keyword evidence="5 10" id="KW-1133">Transmembrane helix</keyword>
<organism evidence="12 13">
    <name type="scientific">Candidatus Ichthyocystis hellenicum</name>
    <dbReference type="NCBI Taxonomy" id="1561003"/>
    <lineage>
        <taxon>Bacteria</taxon>
        <taxon>Pseudomonadati</taxon>
        <taxon>Pseudomonadota</taxon>
        <taxon>Betaproteobacteria</taxon>
        <taxon>Burkholderiales</taxon>
        <taxon>Candidatus Ichthyocystis</taxon>
    </lineage>
</organism>
<dbReference type="GO" id="GO:0005886">
    <property type="term" value="C:plasma membrane"/>
    <property type="evidence" value="ECO:0007669"/>
    <property type="project" value="UniProtKB-SubCell"/>
</dbReference>